<dbReference type="InterPro" id="IPR051539">
    <property type="entry name" value="T4SS-coupling_protein"/>
</dbReference>
<dbReference type="CDD" id="cd01127">
    <property type="entry name" value="TrwB_TraG_TraD_VirD4"/>
    <property type="match status" value="2"/>
</dbReference>
<dbReference type="SUPFAM" id="SSF52540">
    <property type="entry name" value="P-loop containing nucleoside triphosphate hydrolases"/>
    <property type="match status" value="1"/>
</dbReference>
<dbReference type="STRING" id="1891926.Fuma_04181"/>
<name>A0A1P8WKF3_9PLAN</name>
<dbReference type="KEGG" id="fmr:Fuma_04181"/>
<protein>
    <submittedName>
        <fullName evidence="8">Conjugal transfer protein TraG</fullName>
    </submittedName>
</protein>
<keyword evidence="4 7" id="KW-0812">Transmembrane</keyword>
<evidence type="ECO:0000256" key="6">
    <source>
        <dbReference type="ARBA" id="ARBA00023136"/>
    </source>
</evidence>
<dbReference type="Gene3D" id="3.40.50.300">
    <property type="entry name" value="P-loop containing nucleotide triphosphate hydrolases"/>
    <property type="match status" value="2"/>
</dbReference>
<comment type="similarity">
    <text evidence="2">Belongs to the VirD4/TraG family.</text>
</comment>
<dbReference type="AlphaFoldDB" id="A0A1P8WKF3"/>
<evidence type="ECO:0000313" key="9">
    <source>
        <dbReference type="Proteomes" id="UP000187735"/>
    </source>
</evidence>
<evidence type="ECO:0000313" key="8">
    <source>
        <dbReference type="EMBL" id="APZ94549.1"/>
    </source>
</evidence>
<gene>
    <name evidence="8" type="primary">traG</name>
    <name evidence="8" type="ORF">Fuma_04181</name>
</gene>
<evidence type="ECO:0000256" key="3">
    <source>
        <dbReference type="ARBA" id="ARBA00022475"/>
    </source>
</evidence>
<dbReference type="EMBL" id="CP017641">
    <property type="protein sequence ID" value="APZ94549.1"/>
    <property type="molecule type" value="Genomic_DNA"/>
</dbReference>
<accession>A0A1P8WKF3</accession>
<keyword evidence="6 7" id="KW-0472">Membrane</keyword>
<keyword evidence="3" id="KW-1003">Cell membrane</keyword>
<keyword evidence="9" id="KW-1185">Reference proteome</keyword>
<comment type="subcellular location">
    <subcellularLocation>
        <location evidence="1">Cell membrane</location>
        <topology evidence="1">Multi-pass membrane protein</topology>
    </subcellularLocation>
</comment>
<dbReference type="Pfam" id="PF02534">
    <property type="entry name" value="T4SS-DNA_transf"/>
    <property type="match status" value="1"/>
</dbReference>
<feature type="transmembrane region" description="Helical" evidence="7">
    <location>
        <begin position="21"/>
        <end position="49"/>
    </location>
</feature>
<evidence type="ECO:0000256" key="5">
    <source>
        <dbReference type="ARBA" id="ARBA00022989"/>
    </source>
</evidence>
<keyword evidence="5 7" id="KW-1133">Transmembrane helix</keyword>
<feature type="transmembrane region" description="Helical" evidence="7">
    <location>
        <begin position="566"/>
        <end position="587"/>
    </location>
</feature>
<organism evidence="8 9">
    <name type="scientific">Fuerstiella marisgermanici</name>
    <dbReference type="NCBI Taxonomy" id="1891926"/>
    <lineage>
        <taxon>Bacteria</taxon>
        <taxon>Pseudomonadati</taxon>
        <taxon>Planctomycetota</taxon>
        <taxon>Planctomycetia</taxon>
        <taxon>Planctomycetales</taxon>
        <taxon>Planctomycetaceae</taxon>
        <taxon>Fuerstiella</taxon>
    </lineage>
</organism>
<dbReference type="InterPro" id="IPR027417">
    <property type="entry name" value="P-loop_NTPase"/>
</dbReference>
<evidence type="ECO:0000256" key="1">
    <source>
        <dbReference type="ARBA" id="ARBA00004651"/>
    </source>
</evidence>
<dbReference type="RefSeq" id="WP_158521085.1">
    <property type="nucleotide sequence ID" value="NZ_CP017641.1"/>
</dbReference>
<evidence type="ECO:0000256" key="2">
    <source>
        <dbReference type="ARBA" id="ARBA00008806"/>
    </source>
</evidence>
<dbReference type="InterPro" id="IPR003688">
    <property type="entry name" value="TraG/VirD4"/>
</dbReference>
<evidence type="ECO:0000256" key="7">
    <source>
        <dbReference type="SAM" id="Phobius"/>
    </source>
</evidence>
<dbReference type="GO" id="GO:0005886">
    <property type="term" value="C:plasma membrane"/>
    <property type="evidence" value="ECO:0007669"/>
    <property type="project" value="UniProtKB-SubCell"/>
</dbReference>
<sequence length="609" mass="66639">MSRIINRIRGLVVSLERLSEICKIVWIVGGAAIITFVCPPIGVVLIAFIGSRHVKPKTHTASTHGTARFATLNDMLRGGCLFQHVGTFLGSAVSYTPFSWWFRVRALLSFPVKQSAMALEIASSGSKKPRPLLVRVPDQFPHTAVFGATGSGKSTCFGMQTLSRCGDSMVCLDPKGEQARIFARLRERKFGQQVILIDPFNIAKCGYKPQRLNPLDCFRPDEVRVVDNARRLANALIVTTGKESERFWTDSSITVVTAILAFLMTEAEEGANLNHLRDITSNPATVEKILQMMLRSDKACGMLRRLAGEVSGHEGKTKASVFGVTNSNLSFLDSIAIANSLCESTFDPNVLVNSSATIFLCLPIDRLTEMASLQRIILSTLINLVFAAGENPNRRVHFLLDEAATLGPMDALYSSVQFGRSYGIRTTFLFQSSTQVERCFPESQRPDFMSTVAKVFAGSDDLDTAKTVSDMMGTSTVLSATEQTGVNDGRTGSTGIHDQTTSVSWGANNSTSYAEHSRSLMTPAEVLTLPRHLAIALLPGMSPVLIKKMPYYQRIGRGLFGRMFSLLTNIVIVSATFVVAAAIIWGLTLGRHEPIVLRVMHAASSFWRQ</sequence>
<reference evidence="8 9" key="1">
    <citation type="journal article" date="2016" name="Front. Microbiol.">
        <title>Fuerstia marisgermanicae gen. nov., sp. nov., an Unusual Member of the Phylum Planctomycetes from the German Wadden Sea.</title>
        <authorList>
            <person name="Kohn T."/>
            <person name="Heuer A."/>
            <person name="Jogler M."/>
            <person name="Vollmers J."/>
            <person name="Boedeker C."/>
            <person name="Bunk B."/>
            <person name="Rast P."/>
            <person name="Borchert D."/>
            <person name="Glockner I."/>
            <person name="Freese H.M."/>
            <person name="Klenk H.P."/>
            <person name="Overmann J."/>
            <person name="Kaster A.K."/>
            <person name="Rohde M."/>
            <person name="Wiegand S."/>
            <person name="Jogler C."/>
        </authorList>
    </citation>
    <scope>NUCLEOTIDE SEQUENCE [LARGE SCALE GENOMIC DNA]</scope>
    <source>
        <strain evidence="8 9">NH11</strain>
    </source>
</reference>
<evidence type="ECO:0000256" key="4">
    <source>
        <dbReference type="ARBA" id="ARBA00022692"/>
    </source>
</evidence>
<dbReference type="PANTHER" id="PTHR37937">
    <property type="entry name" value="CONJUGATIVE TRANSFER: DNA TRANSPORT"/>
    <property type="match status" value="1"/>
</dbReference>
<dbReference type="OrthoDB" id="246047at2"/>
<dbReference type="PANTHER" id="PTHR37937:SF1">
    <property type="entry name" value="CONJUGATIVE TRANSFER: DNA TRANSPORT"/>
    <property type="match status" value="1"/>
</dbReference>
<dbReference type="Proteomes" id="UP000187735">
    <property type="component" value="Chromosome"/>
</dbReference>
<proteinExistence type="inferred from homology"/>